<evidence type="ECO:0000256" key="4">
    <source>
        <dbReference type="ARBA" id="ARBA00022827"/>
    </source>
</evidence>
<dbReference type="InterPro" id="IPR009100">
    <property type="entry name" value="AcylCoA_DH/oxidase_NM_dom_sf"/>
</dbReference>
<keyword evidence="5" id="KW-0560">Oxidoreductase</keyword>
<dbReference type="Pfam" id="PF02771">
    <property type="entry name" value="Acyl-CoA_dh_N"/>
    <property type="match status" value="1"/>
</dbReference>
<proteinExistence type="inferred from homology"/>
<dbReference type="Gene3D" id="2.40.110.10">
    <property type="entry name" value="Butyryl-CoA Dehydrogenase, subunit A, domain 2"/>
    <property type="match status" value="1"/>
</dbReference>
<evidence type="ECO:0000256" key="2">
    <source>
        <dbReference type="ARBA" id="ARBA00009347"/>
    </source>
</evidence>
<dbReference type="EMBL" id="UINC01004703">
    <property type="protein sequence ID" value="SVA16250.1"/>
    <property type="molecule type" value="Genomic_DNA"/>
</dbReference>
<dbReference type="Pfam" id="PF02770">
    <property type="entry name" value="Acyl-CoA_dh_M"/>
    <property type="match status" value="1"/>
</dbReference>
<keyword evidence="3" id="KW-0285">Flavoprotein</keyword>
<dbReference type="PANTHER" id="PTHR43884:SF40">
    <property type="entry name" value="ACYL-COA DEHYDROGENASE"/>
    <property type="match status" value="1"/>
</dbReference>
<evidence type="ECO:0000256" key="1">
    <source>
        <dbReference type="ARBA" id="ARBA00001974"/>
    </source>
</evidence>
<evidence type="ECO:0000259" key="7">
    <source>
        <dbReference type="Pfam" id="PF02770"/>
    </source>
</evidence>
<dbReference type="InterPro" id="IPR009075">
    <property type="entry name" value="AcylCo_DH/oxidase_C"/>
</dbReference>
<dbReference type="InterPro" id="IPR037069">
    <property type="entry name" value="AcylCoA_DH/ox_N_sf"/>
</dbReference>
<dbReference type="PROSITE" id="PS00073">
    <property type="entry name" value="ACYL_COA_DH_2"/>
    <property type="match status" value="1"/>
</dbReference>
<protein>
    <recommendedName>
        <fullName evidence="10">Acyl-CoA dehydrogenase</fullName>
    </recommendedName>
</protein>
<feature type="domain" description="Acyl-CoA oxidase/dehydrogenase middle" evidence="7">
    <location>
        <begin position="121"/>
        <end position="216"/>
    </location>
</feature>
<dbReference type="FunFam" id="1.20.140.10:FF:000001">
    <property type="entry name" value="Acyl-CoA dehydrogenase"/>
    <property type="match status" value="1"/>
</dbReference>
<evidence type="ECO:0008006" key="10">
    <source>
        <dbReference type="Google" id="ProtNLM"/>
    </source>
</evidence>
<evidence type="ECO:0000256" key="5">
    <source>
        <dbReference type="ARBA" id="ARBA00023002"/>
    </source>
</evidence>
<gene>
    <name evidence="9" type="ORF">METZ01_LOCUS69104</name>
</gene>
<dbReference type="PANTHER" id="PTHR43884">
    <property type="entry name" value="ACYL-COA DEHYDROGENASE"/>
    <property type="match status" value="1"/>
</dbReference>
<comment type="similarity">
    <text evidence="2">Belongs to the acyl-CoA dehydrogenase family.</text>
</comment>
<dbReference type="Gene3D" id="1.10.540.10">
    <property type="entry name" value="Acyl-CoA dehydrogenase/oxidase, N-terminal domain"/>
    <property type="match status" value="1"/>
</dbReference>
<dbReference type="SUPFAM" id="SSF47203">
    <property type="entry name" value="Acyl-CoA dehydrogenase C-terminal domain-like"/>
    <property type="match status" value="1"/>
</dbReference>
<comment type="cofactor">
    <cofactor evidence="1">
        <name>FAD</name>
        <dbReference type="ChEBI" id="CHEBI:57692"/>
    </cofactor>
</comment>
<dbReference type="SUPFAM" id="SSF56645">
    <property type="entry name" value="Acyl-CoA dehydrogenase NM domain-like"/>
    <property type="match status" value="1"/>
</dbReference>
<dbReference type="InterPro" id="IPR036250">
    <property type="entry name" value="AcylCo_DH-like_C"/>
</dbReference>
<name>A0A381TJN4_9ZZZZ</name>
<dbReference type="InterPro" id="IPR046373">
    <property type="entry name" value="Acyl-CoA_Oxase/DH_mid-dom_sf"/>
</dbReference>
<dbReference type="GO" id="GO:0050660">
    <property type="term" value="F:flavin adenine dinucleotide binding"/>
    <property type="evidence" value="ECO:0007669"/>
    <property type="project" value="InterPro"/>
</dbReference>
<organism evidence="9">
    <name type="scientific">marine metagenome</name>
    <dbReference type="NCBI Taxonomy" id="408172"/>
    <lineage>
        <taxon>unclassified sequences</taxon>
        <taxon>metagenomes</taxon>
        <taxon>ecological metagenomes</taxon>
    </lineage>
</organism>
<dbReference type="AlphaFoldDB" id="A0A381TJN4"/>
<dbReference type="GO" id="GO:0003995">
    <property type="term" value="F:acyl-CoA dehydrogenase activity"/>
    <property type="evidence" value="ECO:0007669"/>
    <property type="project" value="InterPro"/>
</dbReference>
<feature type="domain" description="Acyl-CoA dehydrogenase/oxidase C-terminal" evidence="6">
    <location>
        <begin position="230"/>
        <end position="379"/>
    </location>
</feature>
<evidence type="ECO:0000313" key="9">
    <source>
        <dbReference type="EMBL" id="SVA16250.1"/>
    </source>
</evidence>
<dbReference type="PROSITE" id="PS00072">
    <property type="entry name" value="ACYL_COA_DH_1"/>
    <property type="match status" value="1"/>
</dbReference>
<evidence type="ECO:0000256" key="3">
    <source>
        <dbReference type="ARBA" id="ARBA00022630"/>
    </source>
</evidence>
<keyword evidence="4" id="KW-0274">FAD</keyword>
<feature type="domain" description="Acyl-CoA dehydrogenase/oxidase N-terminal" evidence="8">
    <location>
        <begin position="10"/>
        <end position="117"/>
    </location>
</feature>
<sequence>VIKDQQILDQLLETVIRFVSQELIPTEAQVAEQNDIPTELIAKMAELGLFGLSIPTSYGGLGLTMEEECLVALELGRASPAFRTVVGTNIGIGSQGLIMDGRPDQKDYWLPRLASGDVISSFALTEPDAGSDAGSIRTSAVRDGDCYRLNGTKRFITNADKAGLFTVMARTDPDSQGSRGVSAFLVPAQTPGLTIGIPEKKMGQHGTHVCDVVLNDAEIPASALLGTEEGKGFITAMKVLERGRLHISAVCVGIADRLIDESTRYAAQRKQFGQAIGEFQLVQGMLADMKTEWYAGRSMVIDAARKKDLDVTVATESSCCKYFCSEMVGRVADRAVQIFGGAGYIADYGIERFYRDVRIFRLYEGTSQIQQLIIARNMLRELTD</sequence>
<reference evidence="9" key="1">
    <citation type="submission" date="2018-05" db="EMBL/GenBank/DDBJ databases">
        <authorList>
            <person name="Lanie J.A."/>
            <person name="Ng W.-L."/>
            <person name="Kazmierczak K.M."/>
            <person name="Andrzejewski T.M."/>
            <person name="Davidsen T.M."/>
            <person name="Wayne K.J."/>
            <person name="Tettelin H."/>
            <person name="Glass J.I."/>
            <person name="Rusch D."/>
            <person name="Podicherti R."/>
            <person name="Tsui H.-C.T."/>
            <person name="Winkler M.E."/>
        </authorList>
    </citation>
    <scope>NUCLEOTIDE SEQUENCE</scope>
</reference>
<dbReference type="Pfam" id="PF00441">
    <property type="entry name" value="Acyl-CoA_dh_1"/>
    <property type="match status" value="1"/>
</dbReference>
<dbReference type="InterPro" id="IPR013786">
    <property type="entry name" value="AcylCoA_DH/ox_N"/>
</dbReference>
<evidence type="ECO:0000259" key="6">
    <source>
        <dbReference type="Pfam" id="PF00441"/>
    </source>
</evidence>
<dbReference type="PIRSF" id="PIRSF016578">
    <property type="entry name" value="HsaA"/>
    <property type="match status" value="1"/>
</dbReference>
<evidence type="ECO:0000259" key="8">
    <source>
        <dbReference type="Pfam" id="PF02771"/>
    </source>
</evidence>
<dbReference type="FunFam" id="2.40.110.10:FF:000009">
    <property type="entry name" value="Acyl-CoA dehydrogenase"/>
    <property type="match status" value="1"/>
</dbReference>
<dbReference type="InterPro" id="IPR006091">
    <property type="entry name" value="Acyl-CoA_Oxase/DH_mid-dom"/>
</dbReference>
<dbReference type="InterPro" id="IPR006089">
    <property type="entry name" value="Acyl-CoA_DH_CS"/>
</dbReference>
<feature type="non-terminal residue" evidence="9">
    <location>
        <position position="1"/>
    </location>
</feature>
<dbReference type="Gene3D" id="1.20.140.10">
    <property type="entry name" value="Butyryl-CoA Dehydrogenase, subunit A, domain 3"/>
    <property type="match status" value="1"/>
</dbReference>
<accession>A0A381TJN4</accession>